<keyword evidence="2" id="KW-0732">Signal</keyword>
<dbReference type="EMBL" id="CP051772">
    <property type="protein sequence ID" value="QJF03574.1"/>
    <property type="molecule type" value="Genomic_DNA"/>
</dbReference>
<feature type="region of interest" description="Disordered" evidence="1">
    <location>
        <begin position="23"/>
        <end position="48"/>
    </location>
</feature>
<dbReference type="RefSeq" id="WP_164987067.1">
    <property type="nucleotide sequence ID" value="NZ_CP033366.1"/>
</dbReference>
<accession>A0ABX6MX66</accession>
<evidence type="ECO:0000256" key="1">
    <source>
        <dbReference type="SAM" id="MobiDB-lite"/>
    </source>
</evidence>
<feature type="chain" id="PRO_5046916438" description="Immunogenic protein (Bcsp31-1)" evidence="2">
    <location>
        <begin position="18"/>
        <end position="48"/>
    </location>
</feature>
<protein>
    <recommendedName>
        <fullName evidence="5">Immunogenic protein (Bcsp31-1)</fullName>
    </recommendedName>
</protein>
<feature type="signal peptide" evidence="2">
    <location>
        <begin position="1"/>
        <end position="17"/>
    </location>
</feature>
<proteinExistence type="predicted"/>
<gene>
    <name evidence="3" type="ORF">R7A2020_22960</name>
</gene>
<reference evidence="3 4" key="1">
    <citation type="submission" date="2020-04" db="EMBL/GenBank/DDBJ databases">
        <title>Mesorhizobium japonicum R7A epigenetic regulation of quorum sensing and ICE transfer.</title>
        <authorList>
            <person name="Ramsay J.P."/>
            <person name="Colombi E."/>
            <person name="Perry B.J."/>
            <person name="Staltari A."/>
        </authorList>
    </citation>
    <scope>NUCLEOTIDE SEQUENCE [LARGE SCALE GENOMIC DNA]</scope>
    <source>
        <strain evidence="3 4">R7A</strain>
    </source>
</reference>
<organism evidence="3 4">
    <name type="scientific">Mesorhizobium japonicum R7A</name>
    <dbReference type="NCBI Taxonomy" id="935547"/>
    <lineage>
        <taxon>Bacteria</taxon>
        <taxon>Pseudomonadati</taxon>
        <taxon>Pseudomonadota</taxon>
        <taxon>Alphaproteobacteria</taxon>
        <taxon>Hyphomicrobiales</taxon>
        <taxon>Phyllobacteriaceae</taxon>
        <taxon>Mesorhizobium</taxon>
    </lineage>
</organism>
<dbReference type="Proteomes" id="UP000500892">
    <property type="component" value="Chromosome"/>
</dbReference>
<dbReference type="PROSITE" id="PS51257">
    <property type="entry name" value="PROKAR_LIPOPROTEIN"/>
    <property type="match status" value="1"/>
</dbReference>
<sequence length="48" mass="4916">MKKLGLALVLLVLAVSACDNKLPPTKAPGAEQSSYASNPVMSTETVGN</sequence>
<feature type="compositionally biased region" description="Polar residues" evidence="1">
    <location>
        <begin position="31"/>
        <end position="48"/>
    </location>
</feature>
<evidence type="ECO:0008006" key="5">
    <source>
        <dbReference type="Google" id="ProtNLM"/>
    </source>
</evidence>
<dbReference type="GeneID" id="66684886"/>
<evidence type="ECO:0000313" key="4">
    <source>
        <dbReference type="Proteomes" id="UP000500892"/>
    </source>
</evidence>
<evidence type="ECO:0000256" key="2">
    <source>
        <dbReference type="SAM" id="SignalP"/>
    </source>
</evidence>
<name>A0ABX6MX66_9HYPH</name>
<evidence type="ECO:0000313" key="3">
    <source>
        <dbReference type="EMBL" id="QJF03574.1"/>
    </source>
</evidence>
<keyword evidence="4" id="KW-1185">Reference proteome</keyword>